<comment type="subcellular location">
    <subcellularLocation>
        <location evidence="1">Cytoplasm</location>
    </subcellularLocation>
</comment>
<keyword evidence="6" id="KW-0479">Metal-binding</keyword>
<dbReference type="GO" id="GO:0005737">
    <property type="term" value="C:cytoplasm"/>
    <property type="evidence" value="ECO:0007669"/>
    <property type="project" value="UniProtKB-SubCell"/>
</dbReference>
<keyword evidence="9" id="KW-0460">Magnesium</keyword>
<evidence type="ECO:0000256" key="10">
    <source>
        <dbReference type="ARBA" id="ARBA00032441"/>
    </source>
</evidence>
<proteinExistence type="inferred from homology"/>
<dbReference type="GO" id="GO:0002949">
    <property type="term" value="P:tRNA threonylcarbamoyladenosine modification"/>
    <property type="evidence" value="ECO:0007669"/>
    <property type="project" value="InterPro"/>
</dbReference>
<dbReference type="SUPFAM" id="SSF52540">
    <property type="entry name" value="P-loop containing nucleoside triphosphate hydrolases"/>
    <property type="match status" value="1"/>
</dbReference>
<dbReference type="AlphaFoldDB" id="A0A0G0X3W0"/>
<dbReference type="InterPro" id="IPR003442">
    <property type="entry name" value="T6A_TsaE"/>
</dbReference>
<evidence type="ECO:0000256" key="6">
    <source>
        <dbReference type="ARBA" id="ARBA00022723"/>
    </source>
</evidence>
<evidence type="ECO:0000256" key="2">
    <source>
        <dbReference type="ARBA" id="ARBA00007599"/>
    </source>
</evidence>
<evidence type="ECO:0000256" key="7">
    <source>
        <dbReference type="ARBA" id="ARBA00022741"/>
    </source>
</evidence>
<dbReference type="PATRIC" id="fig|1619119.3.peg.791"/>
<keyword evidence="4" id="KW-0963">Cytoplasm</keyword>
<dbReference type="Proteomes" id="UP000034507">
    <property type="component" value="Unassembled WGS sequence"/>
</dbReference>
<comment type="similarity">
    <text evidence="2">Belongs to the TsaE family.</text>
</comment>
<evidence type="ECO:0000256" key="1">
    <source>
        <dbReference type="ARBA" id="ARBA00004496"/>
    </source>
</evidence>
<evidence type="ECO:0000256" key="4">
    <source>
        <dbReference type="ARBA" id="ARBA00022490"/>
    </source>
</evidence>
<evidence type="ECO:0000256" key="8">
    <source>
        <dbReference type="ARBA" id="ARBA00022840"/>
    </source>
</evidence>
<dbReference type="Pfam" id="PF02367">
    <property type="entry name" value="TsaE"/>
    <property type="match status" value="1"/>
</dbReference>
<dbReference type="GO" id="GO:0005524">
    <property type="term" value="F:ATP binding"/>
    <property type="evidence" value="ECO:0007669"/>
    <property type="project" value="UniProtKB-KW"/>
</dbReference>
<dbReference type="NCBIfam" id="TIGR00150">
    <property type="entry name" value="T6A_YjeE"/>
    <property type="match status" value="1"/>
</dbReference>
<evidence type="ECO:0000313" key="12">
    <source>
        <dbReference type="Proteomes" id="UP000034507"/>
    </source>
</evidence>
<dbReference type="GO" id="GO:0046872">
    <property type="term" value="F:metal ion binding"/>
    <property type="evidence" value="ECO:0007669"/>
    <property type="project" value="UniProtKB-KW"/>
</dbReference>
<protein>
    <recommendedName>
        <fullName evidence="3">tRNA threonylcarbamoyladenosine biosynthesis protein TsaE</fullName>
    </recommendedName>
    <alternativeName>
        <fullName evidence="10">t(6)A37 threonylcarbamoyladenosine biosynthesis protein TsaE</fullName>
    </alternativeName>
</protein>
<dbReference type="PANTHER" id="PTHR33540">
    <property type="entry name" value="TRNA THREONYLCARBAMOYLADENOSINE BIOSYNTHESIS PROTEIN TSAE"/>
    <property type="match status" value="1"/>
</dbReference>
<gene>
    <name evidence="11" type="ORF">UU77_C0042G0004</name>
</gene>
<accession>A0A0G0X3W0</accession>
<dbReference type="InterPro" id="IPR027417">
    <property type="entry name" value="P-loop_NTPase"/>
</dbReference>
<keyword evidence="8" id="KW-0067">ATP-binding</keyword>
<comment type="caution">
    <text evidence="11">The sequence shown here is derived from an EMBL/GenBank/DDBJ whole genome shotgun (WGS) entry which is preliminary data.</text>
</comment>
<sequence>MEVISRSTEDTKRLAESLAAGLKNNSVVALYGELGSGKTTFTSYLVKALGLDVRVQSPTFVIVRKYSNEGKIGIVNHIDLYRLTSKEEVGEIGIAELIKDFNTITIIEWPEMAEHLLPEGTIKLKFETVDENTRRIYVQD</sequence>
<dbReference type="EMBL" id="LCBX01000042">
    <property type="protein sequence ID" value="KKS19655.1"/>
    <property type="molecule type" value="Genomic_DNA"/>
</dbReference>
<name>A0A0G0X3W0_UNCKA</name>
<evidence type="ECO:0000256" key="5">
    <source>
        <dbReference type="ARBA" id="ARBA00022694"/>
    </source>
</evidence>
<dbReference type="PANTHER" id="PTHR33540:SF2">
    <property type="entry name" value="TRNA THREONYLCARBAMOYLADENOSINE BIOSYNTHESIS PROTEIN TSAE"/>
    <property type="match status" value="1"/>
</dbReference>
<keyword evidence="5" id="KW-0819">tRNA processing</keyword>
<evidence type="ECO:0000313" key="11">
    <source>
        <dbReference type="EMBL" id="KKS19655.1"/>
    </source>
</evidence>
<organism evidence="11 12">
    <name type="scientific">candidate division WWE3 bacterium GW2011_GWC1_41_7</name>
    <dbReference type="NCBI Taxonomy" id="1619119"/>
    <lineage>
        <taxon>Bacteria</taxon>
        <taxon>Katanobacteria</taxon>
    </lineage>
</organism>
<reference evidence="11 12" key="1">
    <citation type="journal article" date="2015" name="Nature">
        <title>rRNA introns, odd ribosomes, and small enigmatic genomes across a large radiation of phyla.</title>
        <authorList>
            <person name="Brown C.T."/>
            <person name="Hug L.A."/>
            <person name="Thomas B.C."/>
            <person name="Sharon I."/>
            <person name="Castelle C.J."/>
            <person name="Singh A."/>
            <person name="Wilkins M.J."/>
            <person name="Williams K.H."/>
            <person name="Banfield J.F."/>
        </authorList>
    </citation>
    <scope>NUCLEOTIDE SEQUENCE [LARGE SCALE GENOMIC DNA]</scope>
</reference>
<keyword evidence="7" id="KW-0547">Nucleotide-binding</keyword>
<evidence type="ECO:0000256" key="3">
    <source>
        <dbReference type="ARBA" id="ARBA00019010"/>
    </source>
</evidence>
<evidence type="ECO:0000256" key="9">
    <source>
        <dbReference type="ARBA" id="ARBA00022842"/>
    </source>
</evidence>
<dbReference type="Gene3D" id="3.40.50.300">
    <property type="entry name" value="P-loop containing nucleotide triphosphate hydrolases"/>
    <property type="match status" value="1"/>
</dbReference>